<reference evidence="15" key="1">
    <citation type="journal article" date="2014" name="Int. J. Syst. Evol. Microbiol.">
        <title>Complete genome sequence of Corynebacterium casei LMG S-19264T (=DSM 44701T), isolated from a smear-ripened cheese.</title>
        <authorList>
            <consortium name="US DOE Joint Genome Institute (JGI-PGF)"/>
            <person name="Walter F."/>
            <person name="Albersmeier A."/>
            <person name="Kalinowski J."/>
            <person name="Ruckert C."/>
        </authorList>
    </citation>
    <scope>NUCLEOTIDE SEQUENCE</scope>
    <source>
        <strain evidence="15">JCM 4477</strain>
    </source>
</reference>
<dbReference type="SMART" id="SM00304">
    <property type="entry name" value="HAMP"/>
    <property type="match status" value="1"/>
</dbReference>
<name>A0A919AD08_9ACTN</name>
<dbReference type="Pfam" id="PF00512">
    <property type="entry name" value="HisKA"/>
    <property type="match status" value="1"/>
</dbReference>
<dbReference type="SMART" id="SM00387">
    <property type="entry name" value="HATPase_c"/>
    <property type="match status" value="1"/>
</dbReference>
<dbReference type="PRINTS" id="PR00344">
    <property type="entry name" value="BCTRLSENSOR"/>
</dbReference>
<keyword evidence="11 12" id="KW-0472">Membrane</keyword>
<dbReference type="Pfam" id="PF02518">
    <property type="entry name" value="HATPase_c"/>
    <property type="match status" value="1"/>
</dbReference>
<dbReference type="InterPro" id="IPR003660">
    <property type="entry name" value="HAMP_dom"/>
</dbReference>
<feature type="domain" description="Histidine kinase" evidence="13">
    <location>
        <begin position="275"/>
        <end position="489"/>
    </location>
</feature>
<dbReference type="CDD" id="cd06225">
    <property type="entry name" value="HAMP"/>
    <property type="match status" value="1"/>
</dbReference>
<evidence type="ECO:0000256" key="4">
    <source>
        <dbReference type="ARBA" id="ARBA00012438"/>
    </source>
</evidence>
<dbReference type="Gene3D" id="3.30.565.10">
    <property type="entry name" value="Histidine kinase-like ATPase, C-terminal domain"/>
    <property type="match status" value="1"/>
</dbReference>
<evidence type="ECO:0000259" key="13">
    <source>
        <dbReference type="PROSITE" id="PS50109"/>
    </source>
</evidence>
<evidence type="ECO:0000256" key="3">
    <source>
        <dbReference type="ARBA" id="ARBA00004236"/>
    </source>
</evidence>
<evidence type="ECO:0000256" key="9">
    <source>
        <dbReference type="ARBA" id="ARBA00022989"/>
    </source>
</evidence>
<dbReference type="InterPro" id="IPR003594">
    <property type="entry name" value="HATPase_dom"/>
</dbReference>
<keyword evidence="8 15" id="KW-0418">Kinase</keyword>
<evidence type="ECO:0000256" key="12">
    <source>
        <dbReference type="SAM" id="Phobius"/>
    </source>
</evidence>
<dbReference type="SUPFAM" id="SSF158472">
    <property type="entry name" value="HAMP domain-like"/>
    <property type="match status" value="1"/>
</dbReference>
<dbReference type="AlphaFoldDB" id="A0A919AD08"/>
<accession>A0A919AD08</accession>
<dbReference type="EMBL" id="BNBI01000005">
    <property type="protein sequence ID" value="GHE99642.1"/>
    <property type="molecule type" value="Genomic_DNA"/>
</dbReference>
<keyword evidence="16" id="KW-1185">Reference proteome</keyword>
<keyword evidence="10" id="KW-0902">Two-component regulatory system</keyword>
<comment type="catalytic activity">
    <reaction evidence="1">
        <text>ATP + protein L-histidine = ADP + protein N-phospho-L-histidine.</text>
        <dbReference type="EC" id="2.7.13.3"/>
    </reaction>
</comment>
<evidence type="ECO:0000256" key="1">
    <source>
        <dbReference type="ARBA" id="ARBA00000085"/>
    </source>
</evidence>
<evidence type="ECO:0000256" key="8">
    <source>
        <dbReference type="ARBA" id="ARBA00022777"/>
    </source>
</evidence>
<dbReference type="EC" id="2.7.13.3" evidence="4"/>
<evidence type="ECO:0000313" key="15">
    <source>
        <dbReference type="EMBL" id="GHE99642.1"/>
    </source>
</evidence>
<dbReference type="Pfam" id="PF00672">
    <property type="entry name" value="HAMP"/>
    <property type="match status" value="1"/>
</dbReference>
<dbReference type="InterPro" id="IPR004358">
    <property type="entry name" value="Sig_transdc_His_kin-like_C"/>
</dbReference>
<feature type="transmembrane region" description="Helical" evidence="12">
    <location>
        <begin position="180"/>
        <end position="202"/>
    </location>
</feature>
<gene>
    <name evidence="15" type="ORF">GCM10018772_25090</name>
</gene>
<dbReference type="SMART" id="SM00388">
    <property type="entry name" value="HisKA"/>
    <property type="match status" value="1"/>
</dbReference>
<dbReference type="InterPro" id="IPR050428">
    <property type="entry name" value="TCS_sensor_his_kinase"/>
</dbReference>
<evidence type="ECO:0000256" key="2">
    <source>
        <dbReference type="ARBA" id="ARBA00001968"/>
    </source>
</evidence>
<dbReference type="PANTHER" id="PTHR45436:SF5">
    <property type="entry name" value="SENSOR HISTIDINE KINASE TRCS"/>
    <property type="match status" value="1"/>
</dbReference>
<evidence type="ECO:0000256" key="7">
    <source>
        <dbReference type="ARBA" id="ARBA00022692"/>
    </source>
</evidence>
<keyword evidence="7 12" id="KW-0812">Transmembrane</keyword>
<evidence type="ECO:0000313" key="16">
    <source>
        <dbReference type="Proteomes" id="UP000630718"/>
    </source>
</evidence>
<protein>
    <recommendedName>
        <fullName evidence="4">histidine kinase</fullName>
        <ecNumber evidence="4">2.7.13.3</ecNumber>
    </recommendedName>
</protein>
<feature type="domain" description="HAMP" evidence="14">
    <location>
        <begin position="202"/>
        <end position="260"/>
    </location>
</feature>
<dbReference type="SUPFAM" id="SSF55874">
    <property type="entry name" value="ATPase domain of HSP90 chaperone/DNA topoisomerase II/histidine kinase"/>
    <property type="match status" value="1"/>
</dbReference>
<dbReference type="FunFam" id="3.30.565.10:FF:000006">
    <property type="entry name" value="Sensor histidine kinase WalK"/>
    <property type="match status" value="1"/>
</dbReference>
<dbReference type="Proteomes" id="UP000630718">
    <property type="component" value="Unassembled WGS sequence"/>
</dbReference>
<dbReference type="PANTHER" id="PTHR45436">
    <property type="entry name" value="SENSOR HISTIDINE KINASE YKOH"/>
    <property type="match status" value="1"/>
</dbReference>
<evidence type="ECO:0000256" key="6">
    <source>
        <dbReference type="ARBA" id="ARBA00022679"/>
    </source>
</evidence>
<evidence type="ECO:0000256" key="10">
    <source>
        <dbReference type="ARBA" id="ARBA00023012"/>
    </source>
</evidence>
<dbReference type="PROSITE" id="PS50885">
    <property type="entry name" value="HAMP"/>
    <property type="match status" value="1"/>
</dbReference>
<dbReference type="Gene3D" id="1.10.287.130">
    <property type="match status" value="1"/>
</dbReference>
<dbReference type="Gene3D" id="6.10.340.10">
    <property type="match status" value="1"/>
</dbReference>
<sequence length="502" mass="54731">MTALRRGAAKPTELQQKRWPARLWAMWRGARLSIRLTLLLLTVVSTTLSVTAELITNTMQREANKPIDSELVTTLDTLQLLRLRQPAAFKGVTDADGSLVGERGSQLFFGTPPSATGVLDLPDRLPPDDEPVSVGGEDDGEDASRFAHYRLLVRTIGPGTTVVVARDLHENDASSRRVRAIVLIVQMSSLVVIALLSALIVYRELRPLERVAITADRIAAGDFDLRLRTRSPSHTAPSSEVGRLSTALDRMLDEIQASFEARDRSEERLRQFVADASHELRTPLQSIRGYGELYQKGVLTNTPDVDQAIDRMLSEVARMTKLVDELLALARLDELQEADLDPVDFSRVVSDSCRDASAVEPHRPRRDLVTSGITVSGDEAQLRRLVANLLANVRAHTPPDAACLVELIQVGDQAVLRVLDKGPGIPADALPHVFDRFYRADASRTRSTGGSGLGLALCAAIVHAHNGRITVDSTEGEGTSVEICLPRVPTESTDDGSVPQNP</sequence>
<dbReference type="GO" id="GO:0005509">
    <property type="term" value="F:calcium ion binding"/>
    <property type="evidence" value="ECO:0007669"/>
    <property type="project" value="UniProtKB-ARBA"/>
</dbReference>
<proteinExistence type="predicted"/>
<dbReference type="InterPro" id="IPR036097">
    <property type="entry name" value="HisK_dim/P_sf"/>
</dbReference>
<comment type="caution">
    <text evidence="15">The sequence shown here is derived from an EMBL/GenBank/DDBJ whole genome shotgun (WGS) entry which is preliminary data.</text>
</comment>
<reference evidence="15" key="2">
    <citation type="submission" date="2020-09" db="EMBL/GenBank/DDBJ databases">
        <authorList>
            <person name="Sun Q."/>
            <person name="Ohkuma M."/>
        </authorList>
    </citation>
    <scope>NUCLEOTIDE SEQUENCE</scope>
    <source>
        <strain evidence="15">JCM 4477</strain>
    </source>
</reference>
<evidence type="ECO:0000259" key="14">
    <source>
        <dbReference type="PROSITE" id="PS50885"/>
    </source>
</evidence>
<dbReference type="FunFam" id="1.10.287.130:FF:000001">
    <property type="entry name" value="Two-component sensor histidine kinase"/>
    <property type="match status" value="1"/>
</dbReference>
<dbReference type="InterPro" id="IPR005467">
    <property type="entry name" value="His_kinase_dom"/>
</dbReference>
<comment type="subcellular location">
    <subcellularLocation>
        <location evidence="3">Cell membrane</location>
    </subcellularLocation>
</comment>
<dbReference type="PROSITE" id="PS50109">
    <property type="entry name" value="HIS_KIN"/>
    <property type="match status" value="1"/>
</dbReference>
<evidence type="ECO:0000256" key="11">
    <source>
        <dbReference type="ARBA" id="ARBA00023136"/>
    </source>
</evidence>
<dbReference type="SUPFAM" id="SSF47384">
    <property type="entry name" value="Homodimeric domain of signal transducing histidine kinase"/>
    <property type="match status" value="1"/>
</dbReference>
<dbReference type="CDD" id="cd00082">
    <property type="entry name" value="HisKA"/>
    <property type="match status" value="1"/>
</dbReference>
<dbReference type="RefSeq" id="WP_190204285.1">
    <property type="nucleotide sequence ID" value="NZ_BNBI01000005.1"/>
</dbReference>
<keyword evidence="5" id="KW-0597">Phosphoprotein</keyword>
<keyword evidence="9 12" id="KW-1133">Transmembrane helix</keyword>
<dbReference type="GO" id="GO:0000155">
    <property type="term" value="F:phosphorelay sensor kinase activity"/>
    <property type="evidence" value="ECO:0007669"/>
    <property type="project" value="InterPro"/>
</dbReference>
<keyword evidence="6" id="KW-0808">Transferase</keyword>
<dbReference type="GO" id="GO:0005886">
    <property type="term" value="C:plasma membrane"/>
    <property type="evidence" value="ECO:0007669"/>
    <property type="project" value="UniProtKB-SubCell"/>
</dbReference>
<dbReference type="InterPro" id="IPR003661">
    <property type="entry name" value="HisK_dim/P_dom"/>
</dbReference>
<comment type="cofactor">
    <cofactor evidence="2">
        <name>a divalent metal cation</name>
        <dbReference type="ChEBI" id="CHEBI:60240"/>
    </cofactor>
</comment>
<evidence type="ECO:0000256" key="5">
    <source>
        <dbReference type="ARBA" id="ARBA00022553"/>
    </source>
</evidence>
<organism evidence="15 16">
    <name type="scientific">Streptomyces fumanus</name>
    <dbReference type="NCBI Taxonomy" id="67302"/>
    <lineage>
        <taxon>Bacteria</taxon>
        <taxon>Bacillati</taxon>
        <taxon>Actinomycetota</taxon>
        <taxon>Actinomycetes</taxon>
        <taxon>Kitasatosporales</taxon>
        <taxon>Streptomycetaceae</taxon>
        <taxon>Streptomyces</taxon>
    </lineage>
</organism>
<dbReference type="CDD" id="cd00075">
    <property type="entry name" value="HATPase"/>
    <property type="match status" value="1"/>
</dbReference>
<dbReference type="InterPro" id="IPR036890">
    <property type="entry name" value="HATPase_C_sf"/>
</dbReference>